<protein>
    <submittedName>
        <fullName evidence="1">Aquaporin family protein</fullName>
    </submittedName>
</protein>
<gene>
    <name evidence="1" type="ORF">DDQ50_16995</name>
</gene>
<reference evidence="1 2" key="1">
    <citation type="submission" date="2018-05" db="EMBL/GenBank/DDBJ databases">
        <title>Amnibacterium sp. M8JJ-5, whole genome shotgun sequence.</title>
        <authorList>
            <person name="Tuo L."/>
        </authorList>
    </citation>
    <scope>NUCLEOTIDE SEQUENCE [LARGE SCALE GENOMIC DNA]</scope>
    <source>
        <strain evidence="1 2">M8JJ-5</strain>
    </source>
</reference>
<keyword evidence="2" id="KW-1185">Reference proteome</keyword>
<comment type="caution">
    <text evidence="1">The sequence shown here is derived from an EMBL/GenBank/DDBJ whole genome shotgun (WGS) entry which is preliminary data.</text>
</comment>
<feature type="non-terminal residue" evidence="1">
    <location>
        <position position="30"/>
    </location>
</feature>
<name>A0A2V1HKG3_9MICO</name>
<accession>A0A2V1HKG3</accession>
<evidence type="ECO:0000313" key="2">
    <source>
        <dbReference type="Proteomes" id="UP000244893"/>
    </source>
</evidence>
<sequence>MTSHRSPLLRQLASEFLGTGLLVTVVVGSG</sequence>
<organism evidence="1 2">
    <name type="scientific">Amnibacterium flavum</name>
    <dbReference type="NCBI Taxonomy" id="2173173"/>
    <lineage>
        <taxon>Bacteria</taxon>
        <taxon>Bacillati</taxon>
        <taxon>Actinomycetota</taxon>
        <taxon>Actinomycetes</taxon>
        <taxon>Micrococcales</taxon>
        <taxon>Microbacteriaceae</taxon>
        <taxon>Amnibacterium</taxon>
    </lineage>
</organism>
<evidence type="ECO:0000313" key="1">
    <source>
        <dbReference type="EMBL" id="PVZ93138.1"/>
    </source>
</evidence>
<dbReference type="Proteomes" id="UP000244893">
    <property type="component" value="Unassembled WGS sequence"/>
</dbReference>
<dbReference type="EMBL" id="QEOP01000013">
    <property type="protein sequence ID" value="PVZ93138.1"/>
    <property type="molecule type" value="Genomic_DNA"/>
</dbReference>
<dbReference type="AlphaFoldDB" id="A0A2V1HKG3"/>
<proteinExistence type="predicted"/>